<feature type="binding site" evidence="11">
    <location>
        <position position="111"/>
    </location>
    <ligand>
        <name>NAD(+)</name>
        <dbReference type="ChEBI" id="CHEBI:57540"/>
    </ligand>
</feature>
<dbReference type="SUPFAM" id="SSF50249">
    <property type="entry name" value="Nucleic acid-binding proteins"/>
    <property type="match status" value="1"/>
</dbReference>
<dbReference type="EC" id="6.5.1.2" evidence="11"/>
<evidence type="ECO:0000256" key="4">
    <source>
        <dbReference type="ARBA" id="ARBA00022723"/>
    </source>
</evidence>
<dbReference type="InterPro" id="IPR013839">
    <property type="entry name" value="DNAligase_adenylation"/>
</dbReference>
<keyword evidence="8 11" id="KW-0520">NAD</keyword>
<dbReference type="RefSeq" id="WP_213303209.1">
    <property type="nucleotide sequence ID" value="NZ_JAGYVZ010000016.1"/>
</dbReference>
<dbReference type="CDD" id="cd17748">
    <property type="entry name" value="BRCT_DNA_ligase_like"/>
    <property type="match status" value="1"/>
</dbReference>
<dbReference type="InterPro" id="IPR036420">
    <property type="entry name" value="BRCT_dom_sf"/>
</dbReference>
<evidence type="ECO:0000256" key="5">
    <source>
        <dbReference type="ARBA" id="ARBA00022763"/>
    </source>
</evidence>
<evidence type="ECO:0000256" key="2">
    <source>
        <dbReference type="ARBA" id="ARBA00022598"/>
    </source>
</evidence>
<accession>A0ABS5PEG7</accession>
<dbReference type="PANTHER" id="PTHR23389">
    <property type="entry name" value="CHROMOSOME TRANSMISSION FIDELITY FACTOR 18"/>
    <property type="match status" value="1"/>
</dbReference>
<feature type="binding site" evidence="11">
    <location>
        <position position="285"/>
    </location>
    <ligand>
        <name>NAD(+)</name>
        <dbReference type="ChEBI" id="CHEBI:57540"/>
    </ligand>
</feature>
<organism evidence="13 14">
    <name type="scientific">Flavobacterium psychroterrae</name>
    <dbReference type="NCBI Taxonomy" id="2133767"/>
    <lineage>
        <taxon>Bacteria</taxon>
        <taxon>Pseudomonadati</taxon>
        <taxon>Bacteroidota</taxon>
        <taxon>Flavobacteriia</taxon>
        <taxon>Flavobacteriales</taxon>
        <taxon>Flavobacteriaceae</taxon>
        <taxon>Flavobacterium</taxon>
    </lineage>
</organism>
<evidence type="ECO:0000256" key="10">
    <source>
        <dbReference type="ARBA" id="ARBA00034005"/>
    </source>
</evidence>
<feature type="binding site" evidence="11">
    <location>
        <position position="309"/>
    </location>
    <ligand>
        <name>NAD(+)</name>
        <dbReference type="ChEBI" id="CHEBI:57540"/>
    </ligand>
</feature>
<keyword evidence="2 11" id="KW-0436">Ligase</keyword>
<name>A0ABS5PEG7_9FLAO</name>
<dbReference type="PANTHER" id="PTHR23389:SF9">
    <property type="entry name" value="DNA LIGASE"/>
    <property type="match status" value="1"/>
</dbReference>
<keyword evidence="4 11" id="KW-0479">Metal-binding</keyword>
<dbReference type="CDD" id="cd00114">
    <property type="entry name" value="LIGANc"/>
    <property type="match status" value="1"/>
</dbReference>
<dbReference type="SMART" id="SM00292">
    <property type="entry name" value="BRCT"/>
    <property type="match status" value="1"/>
</dbReference>
<evidence type="ECO:0000313" key="14">
    <source>
        <dbReference type="Proteomes" id="UP000722625"/>
    </source>
</evidence>
<feature type="binding site" evidence="11">
    <location>
        <begin position="31"/>
        <end position="35"/>
    </location>
    <ligand>
        <name>NAD(+)</name>
        <dbReference type="ChEBI" id="CHEBI:57540"/>
    </ligand>
</feature>
<dbReference type="SUPFAM" id="SSF52113">
    <property type="entry name" value="BRCT domain"/>
    <property type="match status" value="1"/>
</dbReference>
<feature type="binding site" evidence="11">
    <location>
        <begin position="80"/>
        <end position="81"/>
    </location>
    <ligand>
        <name>NAD(+)</name>
        <dbReference type="ChEBI" id="CHEBI:57540"/>
    </ligand>
</feature>
<feature type="binding site" evidence="11">
    <location>
        <position position="421"/>
    </location>
    <ligand>
        <name>Zn(2+)</name>
        <dbReference type="ChEBI" id="CHEBI:29105"/>
    </ligand>
</feature>
<dbReference type="Gene3D" id="3.30.470.30">
    <property type="entry name" value="DNA ligase/mRNA capping enzyme"/>
    <property type="match status" value="1"/>
</dbReference>
<dbReference type="Gene3D" id="6.20.10.30">
    <property type="match status" value="1"/>
</dbReference>
<feature type="binding site" evidence="11">
    <location>
        <position position="406"/>
    </location>
    <ligand>
        <name>Zn(2+)</name>
        <dbReference type="ChEBI" id="CHEBI:29105"/>
    </ligand>
</feature>
<protein>
    <recommendedName>
        <fullName evidence="11">DNA ligase</fullName>
        <ecNumber evidence="11">6.5.1.2</ecNumber>
    </recommendedName>
    <alternativeName>
        <fullName evidence="11">Polydeoxyribonucleotide synthase [NAD(+)]</fullName>
    </alternativeName>
</protein>
<dbReference type="InterPro" id="IPR013840">
    <property type="entry name" value="DNAligase_N"/>
</dbReference>
<dbReference type="InterPro" id="IPR001357">
    <property type="entry name" value="BRCT_dom"/>
</dbReference>
<dbReference type="Gene3D" id="2.40.50.140">
    <property type="entry name" value="Nucleic acid-binding proteins"/>
    <property type="match status" value="1"/>
</dbReference>
<keyword evidence="14" id="KW-1185">Reference proteome</keyword>
<keyword evidence="6 11" id="KW-0862">Zinc</keyword>
<evidence type="ECO:0000313" key="13">
    <source>
        <dbReference type="EMBL" id="MBS7232692.1"/>
    </source>
</evidence>
<keyword evidence="5 11" id="KW-0227">DNA damage</keyword>
<feature type="binding site" evidence="11">
    <location>
        <position position="427"/>
    </location>
    <ligand>
        <name>Zn(2+)</name>
        <dbReference type="ChEBI" id="CHEBI:29105"/>
    </ligand>
</feature>
<dbReference type="Pfam" id="PF01653">
    <property type="entry name" value="DNA_ligase_aden"/>
    <property type="match status" value="1"/>
</dbReference>
<evidence type="ECO:0000256" key="9">
    <source>
        <dbReference type="ARBA" id="ARBA00023204"/>
    </source>
</evidence>
<keyword evidence="7 11" id="KW-0460">Magnesium</keyword>
<dbReference type="SUPFAM" id="SSF56091">
    <property type="entry name" value="DNA ligase/mRNA capping enzyme, catalytic domain"/>
    <property type="match status" value="1"/>
</dbReference>
<comment type="caution">
    <text evidence="13">The sequence shown here is derived from an EMBL/GenBank/DDBJ whole genome shotgun (WGS) entry which is preliminary data.</text>
</comment>
<keyword evidence="3 11" id="KW-0235">DNA replication</keyword>
<dbReference type="GO" id="GO:0003911">
    <property type="term" value="F:DNA ligase (NAD+) activity"/>
    <property type="evidence" value="ECO:0007669"/>
    <property type="project" value="UniProtKB-EC"/>
</dbReference>
<gene>
    <name evidence="11 13" type="primary">ligA</name>
    <name evidence="13" type="ORF">KHA90_16875</name>
</gene>
<dbReference type="Pfam" id="PF03120">
    <property type="entry name" value="OB_DNA_ligase"/>
    <property type="match status" value="1"/>
</dbReference>
<dbReference type="InterPro" id="IPR041663">
    <property type="entry name" value="DisA/LigA_HHH"/>
</dbReference>
<dbReference type="InterPro" id="IPR010994">
    <property type="entry name" value="RuvA_2-like"/>
</dbReference>
<dbReference type="PIRSF" id="PIRSF001604">
    <property type="entry name" value="LigA"/>
    <property type="match status" value="1"/>
</dbReference>
<dbReference type="InterPro" id="IPR001679">
    <property type="entry name" value="DNA_ligase"/>
</dbReference>
<dbReference type="SMART" id="SM00532">
    <property type="entry name" value="LIGANc"/>
    <property type="match status" value="1"/>
</dbReference>
<dbReference type="EMBL" id="JAGYVZ010000016">
    <property type="protein sequence ID" value="MBS7232692.1"/>
    <property type="molecule type" value="Genomic_DNA"/>
</dbReference>
<comment type="similarity">
    <text evidence="11">Belongs to the NAD-dependent DNA ligase family. LigA subfamily.</text>
</comment>
<dbReference type="NCBIfam" id="NF005932">
    <property type="entry name" value="PRK07956.1"/>
    <property type="match status" value="1"/>
</dbReference>
<evidence type="ECO:0000256" key="1">
    <source>
        <dbReference type="ARBA" id="ARBA00004067"/>
    </source>
</evidence>
<keyword evidence="9 11" id="KW-0234">DNA repair</keyword>
<dbReference type="Gene3D" id="1.10.150.20">
    <property type="entry name" value="5' to 3' exonuclease, C-terminal subdomain"/>
    <property type="match status" value="2"/>
</dbReference>
<dbReference type="InterPro" id="IPR012340">
    <property type="entry name" value="NA-bd_OB-fold"/>
</dbReference>
<dbReference type="PROSITE" id="PS01056">
    <property type="entry name" value="DNA_LIGASE_N2"/>
    <property type="match status" value="1"/>
</dbReference>
<comment type="catalytic activity">
    <reaction evidence="10 11">
        <text>NAD(+) + (deoxyribonucleotide)n-3'-hydroxyl + 5'-phospho-(deoxyribonucleotide)m = (deoxyribonucleotide)n+m + AMP + beta-nicotinamide D-nucleotide.</text>
        <dbReference type="EC" id="6.5.1.2"/>
    </reaction>
</comment>
<feature type="binding site" evidence="11">
    <location>
        <position position="134"/>
    </location>
    <ligand>
        <name>NAD(+)</name>
        <dbReference type="ChEBI" id="CHEBI:57540"/>
    </ligand>
</feature>
<proteinExistence type="inferred from homology"/>
<dbReference type="Proteomes" id="UP000722625">
    <property type="component" value="Unassembled WGS sequence"/>
</dbReference>
<keyword evidence="11" id="KW-0464">Manganese</keyword>
<evidence type="ECO:0000256" key="11">
    <source>
        <dbReference type="HAMAP-Rule" id="MF_01588"/>
    </source>
</evidence>
<sequence length="668" mass="75536">MSIQETIQTLRDELNQHNYNYYVLDNATISDYDFDIKLKELQELENKHPEFFDEDSPTLRVGGSVTKNFKTIAHQYRMYSLDNSYSKEDLLDWENRIQRVLGNVDLQYTCELKYDGASISITYENGKLVQALTRGDGFQGDEVTNNIKTIKSIPLKLKGNYPERFDIRGEIILPFAGFTKMNQELIEIGETPYSNPRNTASGSLKLQDSAEVAKRPLECLLYFVTGNNLPFSSQFEGLESARKWGFKVPSEAKLVSNMQEVFDFIDYWDTHRHTLPYETDGVVIKVNSIQHQEELGYTAKSPRWAIAYKFKSEQVSTLLNSITYQVGRTGAITPVANLLPVQLAGTIVKRASLHNADQIAKLDIRINDTVFVEKGGEIIPKIIAVDLTQRPENSEPTQYITHCPECQTELVRNEGEANHYCPNFYGCPPQIIGRIQHYISRKAMDIEGLGGETVALLFKNNLVHNYADLYELKVDDILHLERMAKKSAENLVNGVEKSKEIPFESVLFALGIRFVGETVAKKLAKHYKNIEALSKASLMELILVDEIGERIAKSVIEFFENEENQKIIERLKSYGVQFEIVEKINPNATIKFVGKTFVVSGVFAQFSRDDLKKAIEDNGGKVGSSISAKTDFVVAGDNMGPAKLEKANKLNIPILSEEDFINKLNESE</sequence>
<evidence type="ECO:0000256" key="3">
    <source>
        <dbReference type="ARBA" id="ARBA00022705"/>
    </source>
</evidence>
<dbReference type="InterPro" id="IPR033136">
    <property type="entry name" value="DNA_ligase_CS"/>
</dbReference>
<feature type="binding site" evidence="11">
    <location>
        <position position="170"/>
    </location>
    <ligand>
        <name>NAD(+)</name>
        <dbReference type="ChEBI" id="CHEBI:57540"/>
    </ligand>
</feature>
<feature type="active site" description="N6-AMP-lysine intermediate" evidence="11">
    <location>
        <position position="113"/>
    </location>
</feature>
<evidence type="ECO:0000256" key="7">
    <source>
        <dbReference type="ARBA" id="ARBA00022842"/>
    </source>
</evidence>
<dbReference type="HAMAP" id="MF_01588">
    <property type="entry name" value="DNA_ligase_A"/>
    <property type="match status" value="1"/>
</dbReference>
<dbReference type="Pfam" id="PF03119">
    <property type="entry name" value="DNA_ligase_ZBD"/>
    <property type="match status" value="1"/>
</dbReference>
<feature type="domain" description="BRCT" evidence="12">
    <location>
        <begin position="587"/>
        <end position="668"/>
    </location>
</feature>
<dbReference type="InterPro" id="IPR004149">
    <property type="entry name" value="Znf_DNAligase_C4"/>
</dbReference>
<comment type="cofactor">
    <cofactor evidence="11">
        <name>Mg(2+)</name>
        <dbReference type="ChEBI" id="CHEBI:18420"/>
    </cofactor>
    <cofactor evidence="11">
        <name>Mn(2+)</name>
        <dbReference type="ChEBI" id="CHEBI:29035"/>
    </cofactor>
</comment>
<evidence type="ECO:0000256" key="6">
    <source>
        <dbReference type="ARBA" id="ARBA00022833"/>
    </source>
</evidence>
<dbReference type="NCBIfam" id="TIGR00575">
    <property type="entry name" value="dnlj"/>
    <property type="match status" value="1"/>
</dbReference>
<evidence type="ECO:0000259" key="12">
    <source>
        <dbReference type="PROSITE" id="PS50172"/>
    </source>
</evidence>
<dbReference type="InterPro" id="IPR004150">
    <property type="entry name" value="NAD_DNA_ligase_OB"/>
</dbReference>
<dbReference type="Gene3D" id="1.10.287.610">
    <property type="entry name" value="Helix hairpin bin"/>
    <property type="match status" value="1"/>
</dbReference>
<dbReference type="Gene3D" id="3.40.50.10190">
    <property type="entry name" value="BRCT domain"/>
    <property type="match status" value="1"/>
</dbReference>
<dbReference type="Pfam" id="PF00533">
    <property type="entry name" value="BRCT"/>
    <property type="match status" value="1"/>
</dbReference>
<dbReference type="PROSITE" id="PS50172">
    <property type="entry name" value="BRCT"/>
    <property type="match status" value="1"/>
</dbReference>
<dbReference type="SUPFAM" id="SSF47781">
    <property type="entry name" value="RuvA domain 2-like"/>
    <property type="match status" value="1"/>
</dbReference>
<dbReference type="Pfam" id="PF12826">
    <property type="entry name" value="HHH_2"/>
    <property type="match status" value="1"/>
</dbReference>
<comment type="function">
    <text evidence="1 11">DNA ligase that catalyzes the formation of phosphodiester linkages between 5'-phosphoryl and 3'-hydroxyl groups in double-stranded DNA using NAD as a coenzyme and as the energy source for the reaction. It is essential for DNA replication and repair of damaged DNA.</text>
</comment>
<reference evidence="13 14" key="1">
    <citation type="journal article" date="2018" name="Int. J. Syst. Evol. Microbiol.">
        <title>Flavobacterium chryseum sp. nov. and Flavobacterium psychroterrae sp. nov., novel environmental bacteria isolated from Antarctica.</title>
        <authorList>
            <person name="Kralova S."/>
            <person name="Svec P."/>
            <person name="Busse H.J."/>
            <person name="Stankova E."/>
            <person name="Vaczi P."/>
            <person name="Sedlacek I."/>
        </authorList>
    </citation>
    <scope>NUCLEOTIDE SEQUENCE [LARGE SCALE GENOMIC DNA]</scope>
    <source>
        <strain evidence="13 14">CCM 8827</strain>
    </source>
</reference>
<feature type="binding site" evidence="11">
    <location>
        <position position="403"/>
    </location>
    <ligand>
        <name>Zn(2+)</name>
        <dbReference type="ChEBI" id="CHEBI:29105"/>
    </ligand>
</feature>
<evidence type="ECO:0000256" key="8">
    <source>
        <dbReference type="ARBA" id="ARBA00023027"/>
    </source>
</evidence>